<name>F4XIJ8_9CYAN</name>
<dbReference type="AlphaFoldDB" id="F4XIJ8"/>
<protein>
    <submittedName>
        <fullName evidence="1">Uncharacterized protein</fullName>
    </submittedName>
</protein>
<keyword evidence="2" id="KW-1185">Reference proteome</keyword>
<gene>
    <name evidence="1" type="ORF">LYNGBM3L_03040</name>
</gene>
<sequence length="176" mass="19547">MECCGNEAKAFQHGKNMLPQREYPKLIRRALMHFPTRYFLLVPATVLMSLLTVSCSGKKVECQKIIEVANQAVEEAKTLTNGGESSDPEAMLQAANAMEGASQDMESIIVKDEQLQDYQAGFIKMYRNTSKATRDFVEAFNKQDRSAAEEALSNLQKATTPEPKLVADINTYCSAN</sequence>
<organism evidence="1 2">
    <name type="scientific">Moorena producens 3L</name>
    <dbReference type="NCBI Taxonomy" id="489825"/>
    <lineage>
        <taxon>Bacteria</taxon>
        <taxon>Bacillati</taxon>
        <taxon>Cyanobacteriota</taxon>
        <taxon>Cyanophyceae</taxon>
        <taxon>Coleofasciculales</taxon>
        <taxon>Coleofasciculaceae</taxon>
        <taxon>Moorena</taxon>
    </lineage>
</organism>
<evidence type="ECO:0000313" key="2">
    <source>
        <dbReference type="Proteomes" id="UP000003959"/>
    </source>
</evidence>
<dbReference type="eggNOG" id="ENOG5032S1I">
    <property type="taxonomic scope" value="Bacteria"/>
</dbReference>
<evidence type="ECO:0000313" key="1">
    <source>
        <dbReference type="EMBL" id="EGJ35510.1"/>
    </source>
</evidence>
<dbReference type="Proteomes" id="UP000003959">
    <property type="component" value="Unassembled WGS sequence"/>
</dbReference>
<dbReference type="HOGENOM" id="CLU_140872_0_0_3"/>
<accession>F4XIJ8</accession>
<dbReference type="EMBL" id="GL890819">
    <property type="protein sequence ID" value="EGJ35510.1"/>
    <property type="molecule type" value="Genomic_DNA"/>
</dbReference>
<reference evidence="2" key="1">
    <citation type="journal article" date="2011" name="Proc. Natl. Acad. Sci. U.S.A.">
        <title>Genomic insights into the physiology and ecology of the marine filamentous cyanobacterium Lyngbya majuscula.</title>
        <authorList>
            <person name="Jones A.C."/>
            <person name="Monroe E.A."/>
            <person name="Podell S."/>
            <person name="Hess W.R."/>
            <person name="Klages S."/>
            <person name="Esquenazi E."/>
            <person name="Niessen S."/>
            <person name="Hoover H."/>
            <person name="Rothmann M."/>
            <person name="Lasken R.S."/>
            <person name="Yates J.R.III."/>
            <person name="Reinhardt R."/>
            <person name="Kube M."/>
            <person name="Burkart M.D."/>
            <person name="Allen E.E."/>
            <person name="Dorrestein P.C."/>
            <person name="Gerwick W.H."/>
            <person name="Gerwick L."/>
        </authorList>
    </citation>
    <scope>NUCLEOTIDE SEQUENCE [LARGE SCALE GENOMIC DNA]</scope>
    <source>
        <strain evidence="2">3L</strain>
    </source>
</reference>
<proteinExistence type="predicted"/>